<evidence type="ECO:0000256" key="5">
    <source>
        <dbReference type="ARBA" id="ARBA00023136"/>
    </source>
</evidence>
<comment type="similarity">
    <text evidence="2">Belongs to the EamA transporter family.</text>
</comment>
<dbReference type="PANTHER" id="PTHR32322:SF2">
    <property type="entry name" value="EAMA DOMAIN-CONTAINING PROTEIN"/>
    <property type="match status" value="1"/>
</dbReference>
<feature type="transmembrane region" description="Helical" evidence="6">
    <location>
        <begin position="173"/>
        <end position="194"/>
    </location>
</feature>
<keyword evidence="3 6" id="KW-0812">Transmembrane</keyword>
<evidence type="ECO:0000256" key="1">
    <source>
        <dbReference type="ARBA" id="ARBA00004141"/>
    </source>
</evidence>
<name>A0A2P8DQX4_9ACTN</name>
<evidence type="ECO:0000256" key="2">
    <source>
        <dbReference type="ARBA" id="ARBA00007362"/>
    </source>
</evidence>
<dbReference type="AlphaFoldDB" id="A0A2P8DQX4"/>
<feature type="transmembrane region" description="Helical" evidence="6">
    <location>
        <begin position="232"/>
        <end position="255"/>
    </location>
</feature>
<evidence type="ECO:0000259" key="7">
    <source>
        <dbReference type="Pfam" id="PF00892"/>
    </source>
</evidence>
<dbReference type="Pfam" id="PF00892">
    <property type="entry name" value="EamA"/>
    <property type="match status" value="1"/>
</dbReference>
<gene>
    <name evidence="8" type="ORF">CLV63_103340</name>
</gene>
<organism evidence="8 9">
    <name type="scientific">Murinocardiopsis flavida</name>
    <dbReference type="NCBI Taxonomy" id="645275"/>
    <lineage>
        <taxon>Bacteria</taxon>
        <taxon>Bacillati</taxon>
        <taxon>Actinomycetota</taxon>
        <taxon>Actinomycetes</taxon>
        <taxon>Streptosporangiales</taxon>
        <taxon>Nocardiopsidaceae</taxon>
        <taxon>Murinocardiopsis</taxon>
    </lineage>
</organism>
<dbReference type="OrthoDB" id="9783707at2"/>
<feature type="transmembrane region" description="Helical" evidence="6">
    <location>
        <begin position="60"/>
        <end position="80"/>
    </location>
</feature>
<dbReference type="PANTHER" id="PTHR32322">
    <property type="entry name" value="INNER MEMBRANE TRANSPORTER"/>
    <property type="match status" value="1"/>
</dbReference>
<comment type="subcellular location">
    <subcellularLocation>
        <location evidence="1">Membrane</location>
        <topology evidence="1">Multi-pass membrane protein</topology>
    </subcellularLocation>
</comment>
<evidence type="ECO:0000256" key="6">
    <source>
        <dbReference type="SAM" id="Phobius"/>
    </source>
</evidence>
<dbReference type="InterPro" id="IPR000620">
    <property type="entry name" value="EamA_dom"/>
</dbReference>
<dbReference type="Gene3D" id="1.10.3730.20">
    <property type="match status" value="1"/>
</dbReference>
<evidence type="ECO:0000256" key="3">
    <source>
        <dbReference type="ARBA" id="ARBA00022692"/>
    </source>
</evidence>
<accession>A0A2P8DQX4</accession>
<dbReference type="RefSeq" id="WP_106581994.1">
    <property type="nucleotide sequence ID" value="NZ_PYGA01000003.1"/>
</dbReference>
<dbReference type="GO" id="GO:0016020">
    <property type="term" value="C:membrane"/>
    <property type="evidence" value="ECO:0007669"/>
    <property type="project" value="UniProtKB-SubCell"/>
</dbReference>
<proteinExistence type="inferred from homology"/>
<evidence type="ECO:0000313" key="8">
    <source>
        <dbReference type="EMBL" id="PSK99615.1"/>
    </source>
</evidence>
<sequence length="279" mass="28818">MTTLIFGAVLTAALLHAVWNAIAHAITDRLVGFALIGAAQAVCGAVLAVFAGLPAAAAWPYLLVSGLLHILYQGFLMLSFRLGDFGQVYPLARGIAPWAVALGAAAFLGESLSPMQLSGVLVVCAGLTALVFAGGRPGRAQLPALAAAVTTGLIIATYTVVDGFGVRSSHDPIAYTAWLMLLEGPFFLLAAAAVRRRALWSQVRPVLAVGVTGGVLSTLAYGLVLWAQTQGALAGIAALRETSVVFGAVIGWLFLNERFGRIRAVSAVVVTVGIVLLSL</sequence>
<comment type="caution">
    <text evidence="8">The sequence shown here is derived from an EMBL/GenBank/DDBJ whole genome shotgun (WGS) entry which is preliminary data.</text>
</comment>
<dbReference type="InterPro" id="IPR050638">
    <property type="entry name" value="AA-Vitamin_Transporters"/>
</dbReference>
<dbReference type="EMBL" id="PYGA01000003">
    <property type="protein sequence ID" value="PSK99615.1"/>
    <property type="molecule type" value="Genomic_DNA"/>
</dbReference>
<feature type="transmembrane region" description="Helical" evidence="6">
    <location>
        <begin position="206"/>
        <end position="226"/>
    </location>
</feature>
<keyword evidence="9" id="KW-1185">Reference proteome</keyword>
<dbReference type="SUPFAM" id="SSF103481">
    <property type="entry name" value="Multidrug resistance efflux transporter EmrE"/>
    <property type="match status" value="2"/>
</dbReference>
<dbReference type="Proteomes" id="UP000240542">
    <property type="component" value="Unassembled WGS sequence"/>
</dbReference>
<evidence type="ECO:0000256" key="4">
    <source>
        <dbReference type="ARBA" id="ARBA00022989"/>
    </source>
</evidence>
<feature type="domain" description="EamA" evidence="7">
    <location>
        <begin position="144"/>
        <end position="278"/>
    </location>
</feature>
<feature type="transmembrane region" description="Helical" evidence="6">
    <location>
        <begin position="117"/>
        <end position="135"/>
    </location>
</feature>
<feature type="transmembrane region" description="Helical" evidence="6">
    <location>
        <begin position="33"/>
        <end position="53"/>
    </location>
</feature>
<keyword evidence="5 6" id="KW-0472">Membrane</keyword>
<evidence type="ECO:0000313" key="9">
    <source>
        <dbReference type="Proteomes" id="UP000240542"/>
    </source>
</evidence>
<dbReference type="InterPro" id="IPR037185">
    <property type="entry name" value="EmrE-like"/>
</dbReference>
<feature type="transmembrane region" description="Helical" evidence="6">
    <location>
        <begin position="142"/>
        <end position="161"/>
    </location>
</feature>
<protein>
    <submittedName>
        <fullName evidence="8">EamA-like transporter family protein</fullName>
    </submittedName>
</protein>
<reference evidence="8 9" key="1">
    <citation type="submission" date="2018-03" db="EMBL/GenBank/DDBJ databases">
        <title>Genomic Encyclopedia of Archaeal and Bacterial Type Strains, Phase II (KMG-II): from individual species to whole genera.</title>
        <authorList>
            <person name="Goeker M."/>
        </authorList>
    </citation>
    <scope>NUCLEOTIDE SEQUENCE [LARGE SCALE GENOMIC DNA]</scope>
    <source>
        <strain evidence="8 9">DSM 45312</strain>
    </source>
</reference>
<keyword evidence="4 6" id="KW-1133">Transmembrane helix</keyword>